<dbReference type="EMBL" id="KN846988">
    <property type="protein sequence ID" value="KIW92922.1"/>
    <property type="molecule type" value="Genomic_DNA"/>
</dbReference>
<dbReference type="AlphaFoldDB" id="A0A0D2G2I0"/>
<feature type="region of interest" description="Disordered" evidence="1">
    <location>
        <begin position="53"/>
        <end position="130"/>
    </location>
</feature>
<proteinExistence type="predicted"/>
<gene>
    <name evidence="3" type="ORF">Z519_06771</name>
</gene>
<dbReference type="HOGENOM" id="CLU_1015632_0_0_1"/>
<dbReference type="VEuPathDB" id="FungiDB:Z519_06771"/>
<reference evidence="3" key="1">
    <citation type="submission" date="2015-01" db="EMBL/GenBank/DDBJ databases">
        <title>The Genome Sequence of Cladophialophora bantiana CBS 173.52.</title>
        <authorList>
            <consortium name="The Broad Institute Genomics Platform"/>
            <person name="Cuomo C."/>
            <person name="de Hoog S."/>
            <person name="Gorbushina A."/>
            <person name="Stielow B."/>
            <person name="Teixiera M."/>
            <person name="Abouelleil A."/>
            <person name="Chapman S.B."/>
            <person name="Priest M."/>
            <person name="Young S.K."/>
            <person name="Wortman J."/>
            <person name="Nusbaum C."/>
            <person name="Birren B."/>
        </authorList>
    </citation>
    <scope>NUCLEOTIDE SEQUENCE [LARGE SCALE GENOMIC DNA]</scope>
    <source>
        <strain evidence="3">CBS 173.52</strain>
    </source>
</reference>
<dbReference type="RefSeq" id="XP_016619591.1">
    <property type="nucleotide sequence ID" value="XM_016764509.1"/>
</dbReference>
<feature type="domain" description="Myb-like DNA-binding" evidence="2">
    <location>
        <begin position="6"/>
        <end position="54"/>
    </location>
</feature>
<dbReference type="Pfam" id="PF22980">
    <property type="entry name" value="Myb_DNA-bind_8"/>
    <property type="match status" value="1"/>
</dbReference>
<feature type="compositionally biased region" description="Low complexity" evidence="1">
    <location>
        <begin position="53"/>
        <end position="63"/>
    </location>
</feature>
<name>A0A0D2G2I0_CLAB1</name>
<evidence type="ECO:0000256" key="1">
    <source>
        <dbReference type="SAM" id="MobiDB-lite"/>
    </source>
</evidence>
<evidence type="ECO:0000313" key="3">
    <source>
        <dbReference type="EMBL" id="KIW92922.1"/>
    </source>
</evidence>
<dbReference type="GeneID" id="27699699"/>
<evidence type="ECO:0000313" key="4">
    <source>
        <dbReference type="Proteomes" id="UP000053789"/>
    </source>
</evidence>
<evidence type="ECO:0000259" key="2">
    <source>
        <dbReference type="Pfam" id="PF22980"/>
    </source>
</evidence>
<sequence length="289" mass="31100">MSRSTSDDQLKFLLSCVRHASHGRVDFVEVAKECGVVSKGAAAKRYERLMKAIGISPSGGPSSSSPPKPTISKPKAKGPVERPSPAKKQKLGRDSPAFTSKKGENVPMPMRMTAASPQGDACGPTPTNSETFHSIVGHNLFSAPGKPQQSFPTLLATSHPGASSWGQSVTYSAPQQSPFAGFPAFACGPGHQLVPDVHMYPPFPPAFREPWSFTCQEDGRPLRGFGEYASRNHAIQQNQADQPPLSYEAMPLRLPPQPQEVVPIQQPGERQPEVGDEYSEPKGHVVVVE</sequence>
<organism evidence="3 4">
    <name type="scientific">Cladophialophora bantiana (strain ATCC 10958 / CBS 173.52 / CDC B-1940 / NIH 8579)</name>
    <name type="common">Xylohypha bantiana</name>
    <dbReference type="NCBI Taxonomy" id="1442370"/>
    <lineage>
        <taxon>Eukaryota</taxon>
        <taxon>Fungi</taxon>
        <taxon>Dikarya</taxon>
        <taxon>Ascomycota</taxon>
        <taxon>Pezizomycotina</taxon>
        <taxon>Eurotiomycetes</taxon>
        <taxon>Chaetothyriomycetidae</taxon>
        <taxon>Chaetothyriales</taxon>
        <taxon>Herpotrichiellaceae</taxon>
        <taxon>Cladophialophora</taxon>
    </lineage>
</organism>
<dbReference type="OrthoDB" id="5353914at2759"/>
<dbReference type="InterPro" id="IPR054505">
    <property type="entry name" value="Myb_DNA-bind_8"/>
</dbReference>
<keyword evidence="4" id="KW-1185">Reference proteome</keyword>
<feature type="region of interest" description="Disordered" evidence="1">
    <location>
        <begin position="258"/>
        <end position="289"/>
    </location>
</feature>
<dbReference type="Proteomes" id="UP000053789">
    <property type="component" value="Unassembled WGS sequence"/>
</dbReference>
<accession>A0A0D2G2I0</accession>
<protein>
    <recommendedName>
        <fullName evidence="2">Myb-like DNA-binding domain-containing protein</fullName>
    </recommendedName>
</protein>